<feature type="binding site" evidence="8">
    <location>
        <position position="915"/>
    </location>
    <ligand>
        <name>Mg(2+)</name>
        <dbReference type="ChEBI" id="CHEBI:18420"/>
        <label>1</label>
    </ligand>
</feature>
<dbReference type="FunFam" id="3.30.1330.10:FF:000004">
    <property type="entry name" value="Phosphoribosylformylglycinamidine synthase subunit PurL"/>
    <property type="match status" value="1"/>
</dbReference>
<dbReference type="Pfam" id="PF02769">
    <property type="entry name" value="AIRS_C"/>
    <property type="match status" value="2"/>
</dbReference>
<feature type="binding site" evidence="8">
    <location>
        <position position="645"/>
    </location>
    <ligand>
        <name>Mg(2+)</name>
        <dbReference type="ChEBI" id="CHEBI:18420"/>
        <label>2</label>
    </ligand>
</feature>
<dbReference type="GO" id="GO:0006189">
    <property type="term" value="P:'de novo' IMP biosynthetic process"/>
    <property type="evidence" value="ECO:0007669"/>
    <property type="project" value="UniProtKB-UniRule"/>
</dbReference>
<dbReference type="GO" id="GO:0005737">
    <property type="term" value="C:cytoplasm"/>
    <property type="evidence" value="ECO:0007669"/>
    <property type="project" value="UniProtKB-SubCell"/>
</dbReference>
<feature type="active site" description="Proton acceptor" evidence="8">
    <location>
        <position position="471"/>
    </location>
</feature>
<comment type="caution">
    <text evidence="13">The sequence shown here is derived from an EMBL/GenBank/DDBJ whole genome shotgun (WGS) entry which is preliminary data.</text>
</comment>
<dbReference type="Gene3D" id="3.30.1330.10">
    <property type="entry name" value="PurM-like, N-terminal domain"/>
    <property type="match status" value="2"/>
</dbReference>
<dbReference type="Gene3D" id="3.90.650.10">
    <property type="entry name" value="PurM-like C-terminal domain"/>
    <property type="match status" value="2"/>
</dbReference>
<comment type="similarity">
    <text evidence="8">Belongs to the FGAMS family.</text>
</comment>
<dbReference type="NCBIfam" id="TIGR01736">
    <property type="entry name" value="FGAM_synth_II"/>
    <property type="match status" value="1"/>
</dbReference>
<evidence type="ECO:0000256" key="1">
    <source>
        <dbReference type="ARBA" id="ARBA00022490"/>
    </source>
</evidence>
<reference evidence="13 14" key="1">
    <citation type="submission" date="2019-06" db="EMBL/GenBank/DDBJ databases">
        <title>Sequencing the genomes of 1000 actinobacteria strains.</title>
        <authorList>
            <person name="Klenk H.-P."/>
        </authorList>
    </citation>
    <scope>NUCLEOTIDE SEQUENCE [LARGE SCALE GENOMIC DNA]</scope>
    <source>
        <strain evidence="13 14">DSM 45043</strain>
    </source>
</reference>
<keyword evidence="4 8" id="KW-0547">Nucleotide-binding</keyword>
<dbReference type="InterPro" id="IPR010074">
    <property type="entry name" value="PRibForGlyAmidine_synth_PurL"/>
</dbReference>
<evidence type="ECO:0000256" key="3">
    <source>
        <dbReference type="ARBA" id="ARBA00022723"/>
    </source>
</evidence>
<dbReference type="PANTHER" id="PTHR43555">
    <property type="entry name" value="PHOSPHORIBOSYLFORMYLGLYCINAMIDINE SYNTHASE SUBUNIT PURL"/>
    <property type="match status" value="1"/>
</dbReference>
<comment type="caution">
    <text evidence="8">Lacks conserved residue(s) required for the propagation of feature annotation.</text>
</comment>
<keyword evidence="14" id="KW-1185">Reference proteome</keyword>
<evidence type="ECO:0000259" key="12">
    <source>
        <dbReference type="Pfam" id="PF18072"/>
    </source>
</evidence>
<keyword evidence="2 8" id="KW-0436">Ligase</keyword>
<keyword evidence="7 8" id="KW-0460">Magnesium</keyword>
<evidence type="ECO:0000313" key="13">
    <source>
        <dbReference type="EMBL" id="TQM66707.1"/>
    </source>
</evidence>
<feature type="binding site" evidence="8">
    <location>
        <position position="917"/>
    </location>
    <ligand>
        <name>substrate</name>
    </ligand>
</feature>
<dbReference type="EC" id="6.3.5.3" evidence="8"/>
<evidence type="ECO:0000256" key="4">
    <source>
        <dbReference type="ARBA" id="ARBA00022741"/>
    </source>
</evidence>
<dbReference type="InterPro" id="IPR036921">
    <property type="entry name" value="PurM-like_N_sf"/>
</dbReference>
<dbReference type="InterPro" id="IPR041609">
    <property type="entry name" value="PurL_linker"/>
</dbReference>
<evidence type="ECO:0000313" key="14">
    <source>
        <dbReference type="Proteomes" id="UP000316706"/>
    </source>
</evidence>
<feature type="domain" description="PurM-like N-terminal" evidence="10">
    <location>
        <begin position="450"/>
        <end position="565"/>
    </location>
</feature>
<dbReference type="AlphaFoldDB" id="A0A543I805"/>
<feature type="compositionally biased region" description="Pro residues" evidence="9">
    <location>
        <begin position="114"/>
        <end position="130"/>
    </location>
</feature>
<comment type="subunit">
    <text evidence="8">Monomer. Part of the FGAM synthase complex composed of 1 PurL, 1 PurQ and 2 PurS subunits.</text>
</comment>
<feature type="domain" description="PurM-like C-terminal" evidence="11">
    <location>
        <begin position="953"/>
        <end position="1086"/>
    </location>
</feature>
<dbReference type="GO" id="GO:0005524">
    <property type="term" value="F:ATP binding"/>
    <property type="evidence" value="ECO:0007669"/>
    <property type="project" value="UniProtKB-UniRule"/>
</dbReference>
<dbReference type="UniPathway" id="UPA00074">
    <property type="reaction ID" value="UER00128"/>
</dbReference>
<evidence type="ECO:0000256" key="8">
    <source>
        <dbReference type="HAMAP-Rule" id="MF_00420"/>
    </source>
</evidence>
<proteinExistence type="inferred from homology"/>
<evidence type="ECO:0000259" key="11">
    <source>
        <dbReference type="Pfam" id="PF02769"/>
    </source>
</evidence>
<gene>
    <name evidence="8" type="primary">purL</name>
    <name evidence="13" type="ORF">FHX41_0292</name>
</gene>
<feature type="compositionally biased region" description="Low complexity" evidence="9">
    <location>
        <begin position="287"/>
        <end position="309"/>
    </location>
</feature>
<feature type="binding site" evidence="8">
    <location>
        <position position="914"/>
    </location>
    <ligand>
        <name>ATP</name>
        <dbReference type="ChEBI" id="CHEBI:30616"/>
    </ligand>
</feature>
<dbReference type="GO" id="GO:0000287">
    <property type="term" value="F:magnesium ion binding"/>
    <property type="evidence" value="ECO:0007669"/>
    <property type="project" value="UniProtKB-UniRule"/>
</dbReference>
<dbReference type="SUPFAM" id="SSF55326">
    <property type="entry name" value="PurM N-terminal domain-like"/>
    <property type="match status" value="2"/>
</dbReference>
<dbReference type="InterPro" id="IPR016188">
    <property type="entry name" value="PurM-like_N"/>
</dbReference>
<feature type="binding site" evidence="8">
    <location>
        <position position="617"/>
    </location>
    <ligand>
        <name>substrate</name>
    </ligand>
</feature>
<keyword evidence="3 8" id="KW-0479">Metal-binding</keyword>
<feature type="binding site" evidence="8">
    <location>
        <position position="467"/>
    </location>
    <ligand>
        <name>ATP</name>
        <dbReference type="ChEBI" id="CHEBI:30616"/>
    </ligand>
</feature>
<evidence type="ECO:0000259" key="10">
    <source>
        <dbReference type="Pfam" id="PF00586"/>
    </source>
</evidence>
<dbReference type="HAMAP" id="MF_00420">
    <property type="entry name" value="PurL_2"/>
    <property type="match status" value="1"/>
</dbReference>
<dbReference type="Pfam" id="PF18072">
    <property type="entry name" value="FGAR-AT_linker"/>
    <property type="match status" value="1"/>
</dbReference>
<dbReference type="EMBL" id="VFPO01000001">
    <property type="protein sequence ID" value="TQM66707.1"/>
    <property type="molecule type" value="Genomic_DNA"/>
</dbReference>
<dbReference type="NCBIfam" id="NF002290">
    <property type="entry name" value="PRK01213.1"/>
    <property type="match status" value="1"/>
</dbReference>
<dbReference type="CDD" id="cd02203">
    <property type="entry name" value="PurL_repeat1"/>
    <property type="match status" value="1"/>
</dbReference>
<dbReference type="Proteomes" id="UP000316706">
    <property type="component" value="Unassembled WGS sequence"/>
</dbReference>
<feature type="region of interest" description="Disordered" evidence="9">
    <location>
        <begin position="1"/>
        <end position="369"/>
    </location>
</feature>
<comment type="pathway">
    <text evidence="8">Purine metabolism; IMP biosynthesis via de novo pathway; 5-amino-1-(5-phospho-D-ribosyl)imidazole from N(2)-formyl-N(1)-(5-phospho-D-ribosyl)glycinamide: step 1/2.</text>
</comment>
<feature type="binding site" evidence="8">
    <location>
        <position position="492"/>
    </location>
    <ligand>
        <name>substrate</name>
    </ligand>
</feature>
<feature type="compositionally biased region" description="Basic and acidic residues" evidence="9">
    <location>
        <begin position="751"/>
        <end position="761"/>
    </location>
</feature>
<name>A0A543I805_9ACTN</name>
<keyword evidence="5 8" id="KW-0658">Purine biosynthesis</keyword>
<dbReference type="Pfam" id="PF00586">
    <property type="entry name" value="AIRS"/>
    <property type="match status" value="2"/>
</dbReference>
<comment type="catalytic activity">
    <reaction evidence="8">
        <text>N(2)-formyl-N(1)-(5-phospho-beta-D-ribosyl)glycinamide + L-glutamine + ATP + H2O = 2-formamido-N(1)-(5-O-phospho-beta-D-ribosyl)acetamidine + L-glutamate + ADP + phosphate + H(+)</text>
        <dbReference type="Rhea" id="RHEA:17129"/>
        <dbReference type="ChEBI" id="CHEBI:15377"/>
        <dbReference type="ChEBI" id="CHEBI:15378"/>
        <dbReference type="ChEBI" id="CHEBI:29985"/>
        <dbReference type="ChEBI" id="CHEBI:30616"/>
        <dbReference type="ChEBI" id="CHEBI:43474"/>
        <dbReference type="ChEBI" id="CHEBI:58359"/>
        <dbReference type="ChEBI" id="CHEBI:147286"/>
        <dbReference type="ChEBI" id="CHEBI:147287"/>
        <dbReference type="ChEBI" id="CHEBI:456216"/>
        <dbReference type="EC" id="6.3.5.3"/>
    </reaction>
</comment>
<feature type="binding site" evidence="8">
    <location>
        <begin position="470"/>
        <end position="473"/>
    </location>
    <ligand>
        <name>substrate</name>
    </ligand>
</feature>
<protein>
    <recommendedName>
        <fullName evidence="8">Phosphoribosylformylglycinamidine synthase subunit PurL</fullName>
        <shortName evidence="8">FGAM synthase</shortName>
        <ecNumber evidence="8">6.3.5.3</ecNumber>
    </recommendedName>
    <alternativeName>
        <fullName evidence="8">Formylglycinamide ribonucleotide amidotransferase subunit II</fullName>
        <shortName evidence="8">FGAR amidotransferase II</shortName>
        <shortName evidence="8">FGAR-AT II</shortName>
    </alternativeName>
    <alternativeName>
        <fullName evidence="8">Glutamine amidotransferase PurL</fullName>
    </alternativeName>
    <alternativeName>
        <fullName evidence="8">Phosphoribosylformylglycinamidine synthase subunit II</fullName>
    </alternativeName>
</protein>
<feature type="binding site" evidence="8">
    <location>
        <position position="425"/>
    </location>
    <ligand>
        <name>ATP</name>
        <dbReference type="ChEBI" id="CHEBI:30616"/>
    </ligand>
</feature>
<accession>A0A543I805</accession>
<sequence>MTEQPHAAGRATRESSDEPSMEWLGELKSDADDPELQPVDPSVTQAFEAMLEEAESADRRPSAPAAPASPAGPSGATQTGPLPQPALPPEQPPAQPEPFAQQPFGQSELVVRPAPAPAPAQPQEPGPAAPGQPSVQVDPVTQAMFRAAQPSQGEKLEGPEQEFARALAEERAAGDPASTLADPTLTSPDRNDRPGLPPRGTGPQPAVSPGTSPQPMGGPGTGPLPAVGSGTGPQPAVGHGTGPQPAVGHGTGPQPAVGHGTGPQPAVGHGTGPQPAVGPGASPQPMGGVHTGPLPTVGPGTGPQPVVRPETGPLPTVGSGTGPQPAVGGGTGPQPAVGHGTGPQPALGGPGTGPQPAVETSGPNPAYYGTDTVAIAAASPERPQPYAELGMNEDEYRRVRQILGRRPTSAELAIYSVMWSEHCSYKSSRVHLRQFGEKAPKTDKLLVGMGENAGVVDIGQGWAVTFKVESHNHPSYVEPYQGAATGVGGIVRDIMSMGARPVAVMDSLRFGPADAPDTQRVLPGVVAGIGGYANSLGLPNIGGETVFDACYAQNPLVNALCVGVMKHEDIQRATAPGPGNKVILFGALTGPDGIGGASVLASATFDEESQQKRPSVQVGDPFMEKLLIECCLELFNEDLVVGIQDLGAAGVSCATTELAAAGTGGMHVDLDTIPLRDATLTPEEILMSESQERMMAVVEPGNVDRFLEICARWEIPATVIGTVTDTGRLVMTWRGETIVDIPPTTAADEGPVYRRPMEPPKDLGALQSDTPGRLTRPSNGEELRRTVLWLAGSPNLASKTWVTSQYDRYVLGNTVLAMPDNAGVIRIDEETGLGIALSLDGNGRYTRLDPYAGAQLALSEAYRNVASTGARPLAVTNCLNFGSPEDPGVMWQFARAVEGLADACHYLGIPVTGGNVSFYNQTGDAPINPTPVVGVLGVHDDVRRRANMSLTTDGATLALLGETREEFGGSEWAHVVYGHLGGLPPLVDLKAEAALASVLVNAIRDGLVTVVHDLSDGGLSQTLVESCLRGGLGARITLPGDPFVALFSESVARAMVAVRPGAEARLAALCESAGVPVTQIGVAGGDALSVTGIGPDGDQQELFSIPLYELREAHERMLPSYAD</sequence>
<feature type="binding site" evidence="8">
    <location>
        <position position="469"/>
    </location>
    <ligand>
        <name>Mg(2+)</name>
        <dbReference type="ChEBI" id="CHEBI:18420"/>
        <label>1</label>
    </ligand>
</feature>
<feature type="domain" description="PurM-like C-terminal" evidence="11">
    <location>
        <begin position="578"/>
        <end position="733"/>
    </location>
</feature>
<organism evidence="13 14">
    <name type="scientific">Actinomadura hallensis</name>
    <dbReference type="NCBI Taxonomy" id="337895"/>
    <lineage>
        <taxon>Bacteria</taxon>
        <taxon>Bacillati</taxon>
        <taxon>Actinomycetota</taxon>
        <taxon>Actinomycetes</taxon>
        <taxon>Streptosporangiales</taxon>
        <taxon>Thermomonosporaceae</taxon>
        <taxon>Actinomadura</taxon>
    </lineage>
</organism>
<keyword evidence="6 8" id="KW-0067">ATP-binding</keyword>
<comment type="subcellular location">
    <subcellularLocation>
        <location evidence="8">Cytoplasm</location>
    </subcellularLocation>
</comment>
<dbReference type="InterPro" id="IPR010918">
    <property type="entry name" value="PurM-like_C_dom"/>
</dbReference>
<dbReference type="InterPro" id="IPR036676">
    <property type="entry name" value="PurM-like_C_sf"/>
</dbReference>
<feature type="compositionally biased region" description="Pro residues" evidence="9">
    <location>
        <begin position="82"/>
        <end position="96"/>
    </location>
</feature>
<feature type="domain" description="PurM-like N-terminal" evidence="10">
    <location>
        <begin position="820"/>
        <end position="938"/>
    </location>
</feature>
<dbReference type="CDD" id="cd02204">
    <property type="entry name" value="PurL_repeat2"/>
    <property type="match status" value="1"/>
</dbReference>
<feature type="domain" description="Phosphoribosylformylglycinamidine synthase linker" evidence="12">
    <location>
        <begin position="384"/>
        <end position="426"/>
    </location>
</feature>
<feature type="region of interest" description="Disordered" evidence="9">
    <location>
        <begin position="744"/>
        <end position="779"/>
    </location>
</feature>
<dbReference type="GO" id="GO:0004642">
    <property type="term" value="F:phosphoribosylformylglycinamidine synthase activity"/>
    <property type="evidence" value="ECO:0007669"/>
    <property type="project" value="UniProtKB-UniRule"/>
</dbReference>
<evidence type="ECO:0000256" key="2">
    <source>
        <dbReference type="ARBA" id="ARBA00022598"/>
    </source>
</evidence>
<comment type="function">
    <text evidence="8">Part of the phosphoribosylformylglycinamidine synthase complex involved in the purines biosynthetic pathway. Catalyzes the ATP-dependent conversion of formylglycinamide ribonucleotide (FGAR) and glutamine to yield formylglycinamidine ribonucleotide (FGAM) and glutamate. The FGAM synthase complex is composed of three subunits. PurQ produces an ammonia molecule by converting glutamine to glutamate. PurL transfers the ammonia molecule to FGAR to form FGAM in an ATP-dependent manner. PurS interacts with PurQ and PurL and is thought to assist in the transfer of the ammonia molecule from PurQ to PurL.</text>
</comment>
<feature type="compositionally biased region" description="Low complexity" evidence="9">
    <location>
        <begin position="97"/>
        <end position="106"/>
    </location>
</feature>
<feature type="binding site" evidence="8">
    <location>
        <begin position="689"/>
        <end position="691"/>
    </location>
    <ligand>
        <name>substrate</name>
    </ligand>
</feature>
<feature type="active site" evidence="8">
    <location>
        <position position="422"/>
    </location>
</feature>
<keyword evidence="1 8" id="KW-0963">Cytoplasm</keyword>
<feature type="binding site" evidence="8">
    <location>
        <position position="877"/>
    </location>
    <ligand>
        <name>ATP</name>
        <dbReference type="ChEBI" id="CHEBI:30616"/>
    </ligand>
</feature>
<feature type="compositionally biased region" description="Low complexity" evidence="9">
    <location>
        <begin position="62"/>
        <end position="81"/>
    </location>
</feature>
<dbReference type="PANTHER" id="PTHR43555:SF1">
    <property type="entry name" value="PHOSPHORIBOSYLFORMYLGLYCINAMIDINE SYNTHASE SUBUNIT PURL"/>
    <property type="match status" value="1"/>
</dbReference>
<evidence type="ECO:0000256" key="5">
    <source>
        <dbReference type="ARBA" id="ARBA00022755"/>
    </source>
</evidence>
<evidence type="ECO:0000256" key="7">
    <source>
        <dbReference type="ARBA" id="ARBA00022842"/>
    </source>
</evidence>
<feature type="binding site" evidence="8">
    <location>
        <position position="493"/>
    </location>
    <ligand>
        <name>Mg(2+)</name>
        <dbReference type="ChEBI" id="CHEBI:18420"/>
        <label>2</label>
    </ligand>
</feature>
<evidence type="ECO:0000256" key="9">
    <source>
        <dbReference type="SAM" id="MobiDB-lite"/>
    </source>
</evidence>
<evidence type="ECO:0000256" key="6">
    <source>
        <dbReference type="ARBA" id="ARBA00022840"/>
    </source>
</evidence>
<dbReference type="SUPFAM" id="SSF56042">
    <property type="entry name" value="PurM C-terminal domain-like"/>
    <property type="match status" value="2"/>
</dbReference>